<dbReference type="EMBL" id="RCTF01000012">
    <property type="protein sequence ID" value="RLP76618.1"/>
    <property type="molecule type" value="Genomic_DNA"/>
</dbReference>
<dbReference type="Pfam" id="PF08291">
    <property type="entry name" value="Peptidase_M15_3"/>
    <property type="match status" value="1"/>
</dbReference>
<dbReference type="InterPro" id="IPR013230">
    <property type="entry name" value="Peptidase_M15A_C"/>
</dbReference>
<gene>
    <name evidence="3" type="ORF">D9R14_14570</name>
</gene>
<dbReference type="Proteomes" id="UP000269692">
    <property type="component" value="Unassembled WGS sequence"/>
</dbReference>
<keyword evidence="4" id="KW-1185">Reference proteome</keyword>
<reference evidence="3 4" key="1">
    <citation type="submission" date="2018-10" db="EMBL/GenBank/DDBJ databases">
        <title>Xanthobacter tagetidis genome sequencing and assembly.</title>
        <authorList>
            <person name="Maclea K.S."/>
            <person name="Goen A.E."/>
            <person name="Fatima S.A."/>
        </authorList>
    </citation>
    <scope>NUCLEOTIDE SEQUENCE [LARGE SCALE GENOMIC DNA]</scope>
    <source>
        <strain evidence="3 4">ATCC 700314</strain>
    </source>
</reference>
<dbReference type="InterPro" id="IPR009045">
    <property type="entry name" value="Zn_M74/Hedgehog-like"/>
</dbReference>
<evidence type="ECO:0000256" key="1">
    <source>
        <dbReference type="SAM" id="SignalP"/>
    </source>
</evidence>
<keyword evidence="1" id="KW-0732">Signal</keyword>
<dbReference type="SUPFAM" id="SSF55166">
    <property type="entry name" value="Hedgehog/DD-peptidase"/>
    <property type="match status" value="1"/>
</dbReference>
<proteinExistence type="predicted"/>
<name>A0A3L7A9Y6_9HYPH</name>
<evidence type="ECO:0000313" key="3">
    <source>
        <dbReference type="EMBL" id="RLP76618.1"/>
    </source>
</evidence>
<dbReference type="Gene3D" id="3.30.1380.10">
    <property type="match status" value="1"/>
</dbReference>
<feature type="chain" id="PRO_5018019352" evidence="1">
    <location>
        <begin position="24"/>
        <end position="132"/>
    </location>
</feature>
<protein>
    <submittedName>
        <fullName evidence="3">Peptidase M15</fullName>
    </submittedName>
</protein>
<feature type="signal peptide" evidence="1">
    <location>
        <begin position="1"/>
        <end position="23"/>
    </location>
</feature>
<comment type="caution">
    <text evidence="3">The sequence shown here is derived from an EMBL/GenBank/DDBJ whole genome shotgun (WGS) entry which is preliminary data.</text>
</comment>
<evidence type="ECO:0000313" key="4">
    <source>
        <dbReference type="Proteomes" id="UP000269692"/>
    </source>
</evidence>
<evidence type="ECO:0000259" key="2">
    <source>
        <dbReference type="Pfam" id="PF08291"/>
    </source>
</evidence>
<sequence>MAFPVRTLSAALILAAALGPAFAGPKSKSGSAGSSSTSLACLPPELRSALADVEQKFGAVTVISTHRPGAVIAGTGRPSQHRDCGAVDFRPSGNRRAIVAFLRNDPRVKGLGLYRSGHIHIDAGPYRVTWNK</sequence>
<dbReference type="AlphaFoldDB" id="A0A3L7A9Y6"/>
<accession>A0A3L7A9Y6</accession>
<dbReference type="RefSeq" id="WP_121624072.1">
    <property type="nucleotide sequence ID" value="NZ_JACIIW010000007.1"/>
</dbReference>
<feature type="domain" description="Peptidase M15A C-terminal" evidence="2">
    <location>
        <begin position="43"/>
        <end position="122"/>
    </location>
</feature>
<organism evidence="3 4">
    <name type="scientific">Xanthobacter tagetidis</name>
    <dbReference type="NCBI Taxonomy" id="60216"/>
    <lineage>
        <taxon>Bacteria</taxon>
        <taxon>Pseudomonadati</taxon>
        <taxon>Pseudomonadota</taxon>
        <taxon>Alphaproteobacteria</taxon>
        <taxon>Hyphomicrobiales</taxon>
        <taxon>Xanthobacteraceae</taxon>
        <taxon>Xanthobacter</taxon>
    </lineage>
</organism>
<dbReference type="OrthoDB" id="7933462at2"/>